<accession>A0A0S4IZ68</accession>
<evidence type="ECO:0000256" key="8">
    <source>
        <dbReference type="SAM" id="Phobius"/>
    </source>
</evidence>
<feature type="coiled-coil region" evidence="6">
    <location>
        <begin position="273"/>
        <end position="300"/>
    </location>
</feature>
<evidence type="ECO:0000313" key="10">
    <source>
        <dbReference type="EMBL" id="CUG02287.1"/>
    </source>
</evidence>
<reference evidence="11" key="1">
    <citation type="submission" date="2015-09" db="EMBL/GenBank/DDBJ databases">
        <authorList>
            <consortium name="Pathogen Informatics"/>
        </authorList>
    </citation>
    <scope>NUCLEOTIDE SEQUENCE [LARGE SCALE GENOMIC DNA]</scope>
    <source>
        <strain evidence="11">Lake Konstanz</strain>
    </source>
</reference>
<keyword evidence="4 8" id="KW-1133">Transmembrane helix</keyword>
<dbReference type="CDD" id="cd15841">
    <property type="entry name" value="SNARE_Qc"/>
    <property type="match status" value="1"/>
</dbReference>
<evidence type="ECO:0000256" key="4">
    <source>
        <dbReference type="ARBA" id="ARBA00022989"/>
    </source>
</evidence>
<dbReference type="GO" id="GO:0012505">
    <property type="term" value="C:endomembrane system"/>
    <property type="evidence" value="ECO:0007669"/>
    <property type="project" value="UniProtKB-ARBA"/>
</dbReference>
<dbReference type="AlphaFoldDB" id="A0A0S4IZ68"/>
<evidence type="ECO:0000256" key="3">
    <source>
        <dbReference type="ARBA" id="ARBA00022692"/>
    </source>
</evidence>
<dbReference type="GO" id="GO:0005737">
    <property type="term" value="C:cytoplasm"/>
    <property type="evidence" value="ECO:0007669"/>
    <property type="project" value="UniProtKB-ARBA"/>
</dbReference>
<protein>
    <submittedName>
        <fullName evidence="10">SNARE protein, putative</fullName>
    </submittedName>
</protein>
<keyword evidence="6" id="KW-0175">Coiled coil</keyword>
<feature type="region of interest" description="Disordered" evidence="7">
    <location>
        <begin position="200"/>
        <end position="229"/>
    </location>
</feature>
<evidence type="ECO:0000313" key="11">
    <source>
        <dbReference type="Proteomes" id="UP000051952"/>
    </source>
</evidence>
<evidence type="ECO:0000256" key="5">
    <source>
        <dbReference type="ARBA" id="ARBA00023136"/>
    </source>
</evidence>
<dbReference type="Proteomes" id="UP000051952">
    <property type="component" value="Unassembled WGS sequence"/>
</dbReference>
<evidence type="ECO:0000256" key="2">
    <source>
        <dbReference type="ARBA" id="ARBA00022448"/>
    </source>
</evidence>
<organism evidence="10 11">
    <name type="scientific">Bodo saltans</name>
    <name type="common">Flagellated protozoan</name>
    <dbReference type="NCBI Taxonomy" id="75058"/>
    <lineage>
        <taxon>Eukaryota</taxon>
        <taxon>Discoba</taxon>
        <taxon>Euglenozoa</taxon>
        <taxon>Kinetoplastea</taxon>
        <taxon>Metakinetoplastina</taxon>
        <taxon>Eubodonida</taxon>
        <taxon>Bodonidae</taxon>
        <taxon>Bodo</taxon>
    </lineage>
</organism>
<dbReference type="PROSITE" id="PS50192">
    <property type="entry name" value="T_SNARE"/>
    <property type="match status" value="1"/>
</dbReference>
<dbReference type="PANTHER" id="PTHR12791">
    <property type="entry name" value="GOLGI SNARE BET1-RELATED"/>
    <property type="match status" value="1"/>
</dbReference>
<feature type="coiled-coil region" evidence="6">
    <location>
        <begin position="97"/>
        <end position="124"/>
    </location>
</feature>
<dbReference type="SUPFAM" id="SSF58038">
    <property type="entry name" value="SNARE fusion complex"/>
    <property type="match status" value="1"/>
</dbReference>
<keyword evidence="2" id="KW-0813">Transport</keyword>
<feature type="transmembrane region" description="Helical" evidence="8">
    <location>
        <begin position="306"/>
        <end position="325"/>
    </location>
</feature>
<dbReference type="OMA" id="MYSVRER"/>
<dbReference type="OrthoDB" id="19261at2759"/>
<keyword evidence="3 8" id="KW-0812">Transmembrane</keyword>
<keyword evidence="5 8" id="KW-0472">Membrane</keyword>
<evidence type="ECO:0000256" key="1">
    <source>
        <dbReference type="ARBA" id="ARBA00004167"/>
    </source>
</evidence>
<dbReference type="SMART" id="SM00397">
    <property type="entry name" value="t_SNARE"/>
    <property type="match status" value="1"/>
</dbReference>
<dbReference type="EMBL" id="CYKH01000496">
    <property type="protein sequence ID" value="CUG02287.1"/>
    <property type="molecule type" value="Genomic_DNA"/>
</dbReference>
<dbReference type="VEuPathDB" id="TriTrypDB:BSAL_69650"/>
<gene>
    <name evidence="10" type="ORF">BSAL_69650</name>
</gene>
<evidence type="ECO:0000256" key="7">
    <source>
        <dbReference type="SAM" id="MobiDB-lite"/>
    </source>
</evidence>
<dbReference type="Gene3D" id="1.20.5.110">
    <property type="match status" value="1"/>
</dbReference>
<sequence length="330" mass="37869">MPPQFLTSHIPSSGGLMRSTLRDTIRRLKSIRVKAGKNDDAETQLKSTGDPFRDKNNEFIFCVKKAKEMIHERNSGVKKNGNDYVAIEESNNIRREIQKLSQILNEIKVMVDDAEQLVSKENRKKTPKPQKVQLLTRQYQERHSQYQQCSEMLELVRKMDSERFEPKQQGRRMQPMEIGKTAKLREQLNLNNLRSRALRNQQSQAMAGGEDGDELTQTKSLEDDPETREQMRMLRSQENEINKGLDRLKANVGRLHELAVEIGAHIDVQNAMIDKTEEAVDSSTEKLKALNRRLTKILKEQTPMNTFIYVACFALVLGLVGLLLAQAKII</sequence>
<proteinExistence type="predicted"/>
<dbReference type="GO" id="GO:0016020">
    <property type="term" value="C:membrane"/>
    <property type="evidence" value="ECO:0007669"/>
    <property type="project" value="UniProtKB-SubCell"/>
</dbReference>
<comment type="subcellular location">
    <subcellularLocation>
        <location evidence="1">Membrane</location>
        <topology evidence="1">Single-pass membrane protein</topology>
    </subcellularLocation>
</comment>
<dbReference type="InterPro" id="IPR000727">
    <property type="entry name" value="T_SNARE_dom"/>
</dbReference>
<evidence type="ECO:0000256" key="6">
    <source>
        <dbReference type="SAM" id="Coils"/>
    </source>
</evidence>
<name>A0A0S4IZ68_BODSA</name>
<keyword evidence="11" id="KW-1185">Reference proteome</keyword>
<feature type="domain" description="T-SNARE coiled-coil homology" evidence="9">
    <location>
        <begin position="235"/>
        <end position="297"/>
    </location>
</feature>
<evidence type="ECO:0000259" key="9">
    <source>
        <dbReference type="PROSITE" id="PS50192"/>
    </source>
</evidence>